<sequence length="112" mass="11827">MRSPPGLFRLSFMLPAGVAVDSGRGLLSENGSTLNVASGLVEILGPSREAVFETAALFLRVIQRAKPSVSIAATLESPLPVRGRDGWRIIVGAPIAFSPTSLDPYFPASFSQ</sequence>
<evidence type="ECO:0000313" key="1">
    <source>
        <dbReference type="EMBL" id="MBB5051140.1"/>
    </source>
</evidence>
<dbReference type="EMBL" id="JACHIJ010000002">
    <property type="protein sequence ID" value="MBB5051140.1"/>
    <property type="molecule type" value="Genomic_DNA"/>
</dbReference>
<proteinExistence type="predicted"/>
<gene>
    <name evidence="1" type="ORF">HNQ36_001094</name>
</gene>
<organism evidence="1 2">
    <name type="scientific">Afipia massiliensis</name>
    <dbReference type="NCBI Taxonomy" id="211460"/>
    <lineage>
        <taxon>Bacteria</taxon>
        <taxon>Pseudomonadati</taxon>
        <taxon>Pseudomonadota</taxon>
        <taxon>Alphaproteobacteria</taxon>
        <taxon>Hyphomicrobiales</taxon>
        <taxon>Nitrobacteraceae</taxon>
        <taxon>Afipia</taxon>
    </lineage>
</organism>
<name>A0A840MWK9_9BRAD</name>
<evidence type="ECO:0000313" key="2">
    <source>
        <dbReference type="Proteomes" id="UP000521227"/>
    </source>
</evidence>
<comment type="caution">
    <text evidence="1">The sequence shown here is derived from an EMBL/GenBank/DDBJ whole genome shotgun (WGS) entry which is preliminary data.</text>
</comment>
<reference evidence="1 2" key="1">
    <citation type="submission" date="2020-08" db="EMBL/GenBank/DDBJ databases">
        <title>Genomic Encyclopedia of Type Strains, Phase IV (KMG-IV): sequencing the most valuable type-strain genomes for metagenomic binning, comparative biology and taxonomic classification.</title>
        <authorList>
            <person name="Goeker M."/>
        </authorList>
    </citation>
    <scope>NUCLEOTIDE SEQUENCE [LARGE SCALE GENOMIC DNA]</scope>
    <source>
        <strain evidence="1 2">DSM 17498</strain>
    </source>
</reference>
<dbReference type="Proteomes" id="UP000521227">
    <property type="component" value="Unassembled WGS sequence"/>
</dbReference>
<protein>
    <submittedName>
        <fullName evidence="1">Uncharacterized protein</fullName>
    </submittedName>
</protein>
<dbReference type="RefSeq" id="WP_184082926.1">
    <property type="nucleotide sequence ID" value="NZ_JACHIJ010000002.1"/>
</dbReference>
<accession>A0A840MWK9</accession>
<dbReference type="AlphaFoldDB" id="A0A840MWK9"/>